<dbReference type="EMBL" id="CAKASE010000074">
    <property type="protein sequence ID" value="CAG9575382.1"/>
    <property type="molecule type" value="Genomic_DNA"/>
</dbReference>
<feature type="region of interest" description="Disordered" evidence="1">
    <location>
        <begin position="67"/>
        <end position="89"/>
    </location>
</feature>
<name>A0A8J2W1B7_9NEOP</name>
<sequence>MRFMFLFVCVLALVASVYTMPCWDYSCSGSGSSGGFAEQYSYSASGQRSQGGYDGGNYDNGGLFGGSGGYTRDGGQRTGGGSDYGNRRQRNCPTCGVSNFGNGNHNQNKITVRRNYG</sequence>
<evidence type="ECO:0000313" key="5">
    <source>
        <dbReference type="Proteomes" id="UP000789524"/>
    </source>
</evidence>
<accession>A0A8J2W1B7</accession>
<dbReference type="EMBL" id="CAKASE010000074">
    <property type="protein sequence ID" value="CAG9575381.1"/>
    <property type="molecule type" value="Genomic_DNA"/>
</dbReference>
<feature type="compositionally biased region" description="Gly residues" evidence="1">
    <location>
        <begin position="67"/>
        <end position="83"/>
    </location>
</feature>
<dbReference type="Proteomes" id="UP000789524">
    <property type="component" value="Unassembled WGS sequence"/>
</dbReference>
<evidence type="ECO:0000313" key="4">
    <source>
        <dbReference type="EMBL" id="CAG9575382.1"/>
    </source>
</evidence>
<keyword evidence="5" id="KW-1185">Reference proteome</keyword>
<feature type="signal peptide" evidence="2">
    <location>
        <begin position="1"/>
        <end position="19"/>
    </location>
</feature>
<keyword evidence="2" id="KW-0732">Signal</keyword>
<evidence type="ECO:0000256" key="1">
    <source>
        <dbReference type="SAM" id="MobiDB-lite"/>
    </source>
</evidence>
<evidence type="ECO:0000313" key="3">
    <source>
        <dbReference type="EMBL" id="CAG9575381.1"/>
    </source>
</evidence>
<organism evidence="4 5">
    <name type="scientific">Danaus chrysippus</name>
    <name type="common">African queen</name>
    <dbReference type="NCBI Taxonomy" id="151541"/>
    <lineage>
        <taxon>Eukaryota</taxon>
        <taxon>Metazoa</taxon>
        <taxon>Ecdysozoa</taxon>
        <taxon>Arthropoda</taxon>
        <taxon>Hexapoda</taxon>
        <taxon>Insecta</taxon>
        <taxon>Pterygota</taxon>
        <taxon>Neoptera</taxon>
        <taxon>Endopterygota</taxon>
        <taxon>Lepidoptera</taxon>
        <taxon>Glossata</taxon>
        <taxon>Ditrysia</taxon>
        <taxon>Papilionoidea</taxon>
        <taxon>Nymphalidae</taxon>
        <taxon>Danainae</taxon>
        <taxon>Danaini</taxon>
        <taxon>Danaina</taxon>
        <taxon>Danaus</taxon>
        <taxon>Anosia</taxon>
    </lineage>
</organism>
<dbReference type="AlphaFoldDB" id="A0A8J2W1B7"/>
<proteinExistence type="predicted"/>
<feature type="chain" id="PRO_5036433544" evidence="2">
    <location>
        <begin position="20"/>
        <end position="117"/>
    </location>
</feature>
<gene>
    <name evidence="3" type="ORF">DCHRY22_LOCUS11298</name>
    <name evidence="4" type="ORF">DCHRY22_LOCUS11299</name>
</gene>
<reference evidence="4" key="1">
    <citation type="submission" date="2021-09" db="EMBL/GenBank/DDBJ databases">
        <authorList>
            <person name="Martin H S."/>
        </authorList>
    </citation>
    <scope>NUCLEOTIDE SEQUENCE</scope>
</reference>
<comment type="caution">
    <text evidence="4">The sequence shown here is derived from an EMBL/GenBank/DDBJ whole genome shotgun (WGS) entry which is preliminary data.</text>
</comment>
<evidence type="ECO:0000256" key="2">
    <source>
        <dbReference type="SAM" id="SignalP"/>
    </source>
</evidence>
<protein>
    <submittedName>
        <fullName evidence="4">(African queen) hypothetical protein</fullName>
    </submittedName>
</protein>